<organism evidence="2 3">
    <name type="scientific">Flemingia macrophylla</name>
    <dbReference type="NCBI Taxonomy" id="520843"/>
    <lineage>
        <taxon>Eukaryota</taxon>
        <taxon>Viridiplantae</taxon>
        <taxon>Streptophyta</taxon>
        <taxon>Embryophyta</taxon>
        <taxon>Tracheophyta</taxon>
        <taxon>Spermatophyta</taxon>
        <taxon>Magnoliopsida</taxon>
        <taxon>eudicotyledons</taxon>
        <taxon>Gunneridae</taxon>
        <taxon>Pentapetalae</taxon>
        <taxon>rosids</taxon>
        <taxon>fabids</taxon>
        <taxon>Fabales</taxon>
        <taxon>Fabaceae</taxon>
        <taxon>Papilionoideae</taxon>
        <taxon>50 kb inversion clade</taxon>
        <taxon>NPAAA clade</taxon>
        <taxon>indigoferoid/millettioid clade</taxon>
        <taxon>Phaseoleae</taxon>
        <taxon>Flemingia</taxon>
    </lineage>
</organism>
<dbReference type="InterPro" id="IPR025659">
    <property type="entry name" value="Tubby-like_C"/>
</dbReference>
<evidence type="ECO:0000313" key="3">
    <source>
        <dbReference type="Proteomes" id="UP001603857"/>
    </source>
</evidence>
<dbReference type="Gene3D" id="2.40.160.200">
    <property type="entry name" value="LURP1-related"/>
    <property type="match status" value="1"/>
</dbReference>
<dbReference type="PANTHER" id="PTHR31087">
    <property type="match status" value="1"/>
</dbReference>
<keyword evidence="3" id="KW-1185">Reference proteome</keyword>
<dbReference type="SUPFAM" id="SSF54518">
    <property type="entry name" value="Tubby C-terminal domain-like"/>
    <property type="match status" value="1"/>
</dbReference>
<sequence length="205" mass="23484">MAGHVLSVINSNYCVRCHQTLQINTEKRAAYNEANNLLFSLTRETNFRVMLDRESNPIVTLERMTPSFHGRWNVYRGQGRDPAQLLFKVKLSSTSIMRGAQSKLEVFLENNNRVEDRNRCDFRVIIDGNKRSCTVYAGESPNFIAQMENRMGFTVRINPYVDYAFIVTLLMIVNAMDFEDWVSKIAKGVKKGSELCSDVKNANVK</sequence>
<dbReference type="PANTHER" id="PTHR31087:SF58">
    <property type="entry name" value="OS07G0230700 PROTEIN"/>
    <property type="match status" value="1"/>
</dbReference>
<comment type="similarity">
    <text evidence="1">Belongs to the LOR family.</text>
</comment>
<dbReference type="AlphaFoldDB" id="A0ABD1LS95"/>
<evidence type="ECO:0000256" key="1">
    <source>
        <dbReference type="ARBA" id="ARBA00005437"/>
    </source>
</evidence>
<evidence type="ECO:0000313" key="2">
    <source>
        <dbReference type="EMBL" id="KAL2326396.1"/>
    </source>
</evidence>
<gene>
    <name evidence="2" type="ORF">Fmac_025454</name>
</gene>
<dbReference type="Proteomes" id="UP001603857">
    <property type="component" value="Unassembled WGS sequence"/>
</dbReference>
<dbReference type="EMBL" id="JBGMDY010000008">
    <property type="protein sequence ID" value="KAL2326396.1"/>
    <property type="molecule type" value="Genomic_DNA"/>
</dbReference>
<reference evidence="2 3" key="1">
    <citation type="submission" date="2024-08" db="EMBL/GenBank/DDBJ databases">
        <title>Insights into the chromosomal genome structure of Flemingia macrophylla.</title>
        <authorList>
            <person name="Ding Y."/>
            <person name="Zhao Y."/>
            <person name="Bi W."/>
            <person name="Wu M."/>
            <person name="Zhao G."/>
            <person name="Gong Y."/>
            <person name="Li W."/>
            <person name="Zhang P."/>
        </authorList>
    </citation>
    <scope>NUCLEOTIDE SEQUENCE [LARGE SCALE GENOMIC DNA]</scope>
    <source>
        <strain evidence="2">DYQJB</strain>
        <tissue evidence="2">Leaf</tissue>
    </source>
</reference>
<dbReference type="Pfam" id="PF04525">
    <property type="entry name" value="LOR"/>
    <property type="match status" value="1"/>
</dbReference>
<dbReference type="InterPro" id="IPR038595">
    <property type="entry name" value="LOR_sf"/>
</dbReference>
<dbReference type="InterPro" id="IPR007612">
    <property type="entry name" value="LOR"/>
</dbReference>
<comment type="caution">
    <text evidence="2">The sequence shown here is derived from an EMBL/GenBank/DDBJ whole genome shotgun (WGS) entry which is preliminary data.</text>
</comment>
<accession>A0ABD1LS95</accession>
<proteinExistence type="inferred from homology"/>
<protein>
    <submittedName>
        <fullName evidence="2">Uncharacterized protein</fullName>
    </submittedName>
</protein>
<name>A0ABD1LS95_9FABA</name>